<protein>
    <recommendedName>
        <fullName evidence="1">UPF0340 protein H8718_18275</fullName>
    </recommendedName>
</protein>
<dbReference type="Proteomes" id="UP000655830">
    <property type="component" value="Unassembled WGS sequence"/>
</dbReference>
<dbReference type="Pfam" id="PF04260">
    <property type="entry name" value="DUF436"/>
    <property type="match status" value="1"/>
</dbReference>
<organism evidence="2 3">
    <name type="scientific">Zhenhengia yiwuensis</name>
    <dbReference type="NCBI Taxonomy" id="2763666"/>
    <lineage>
        <taxon>Bacteria</taxon>
        <taxon>Bacillati</taxon>
        <taxon>Bacillota</taxon>
        <taxon>Clostridia</taxon>
        <taxon>Lachnospirales</taxon>
        <taxon>Lachnospiraceae</taxon>
        <taxon>Zhenhengia</taxon>
    </lineage>
</organism>
<dbReference type="NCBIfam" id="TIGR01440">
    <property type="entry name" value="TIGR01440 family protein"/>
    <property type="match status" value="1"/>
</dbReference>
<dbReference type="InterPro" id="IPR006340">
    <property type="entry name" value="DUF436"/>
</dbReference>
<accession>A0A926ELU5</accession>
<gene>
    <name evidence="2" type="ORF">H8718_18275</name>
</gene>
<proteinExistence type="inferred from homology"/>
<dbReference type="SUPFAM" id="SSF110710">
    <property type="entry name" value="TTHA0583/YokD-like"/>
    <property type="match status" value="1"/>
</dbReference>
<comment type="caution">
    <text evidence="2">The sequence shown here is derived from an EMBL/GenBank/DDBJ whole genome shotgun (WGS) entry which is preliminary data.</text>
</comment>
<dbReference type="RefSeq" id="WP_249334365.1">
    <property type="nucleotide sequence ID" value="NZ_JACRSY010000052.1"/>
</dbReference>
<evidence type="ECO:0000256" key="1">
    <source>
        <dbReference type="HAMAP-Rule" id="MF_00800"/>
    </source>
</evidence>
<dbReference type="EMBL" id="JACRSY010000052">
    <property type="protein sequence ID" value="MBC8581440.1"/>
    <property type="molecule type" value="Genomic_DNA"/>
</dbReference>
<evidence type="ECO:0000313" key="2">
    <source>
        <dbReference type="EMBL" id="MBC8581440.1"/>
    </source>
</evidence>
<dbReference type="InterPro" id="IPR028345">
    <property type="entry name" value="Antibiotic_NAT-like"/>
</dbReference>
<evidence type="ECO:0000313" key="3">
    <source>
        <dbReference type="Proteomes" id="UP000655830"/>
    </source>
</evidence>
<dbReference type="HAMAP" id="MF_00800">
    <property type="entry name" value="UPF0340"/>
    <property type="match status" value="1"/>
</dbReference>
<comment type="similarity">
    <text evidence="1">Belongs to the UPF0340 family.</text>
</comment>
<dbReference type="AlphaFoldDB" id="A0A926ELU5"/>
<dbReference type="PIRSF" id="PIRSF007510">
    <property type="entry name" value="UCP007510"/>
    <property type="match status" value="1"/>
</dbReference>
<dbReference type="PROSITE" id="PS51257">
    <property type="entry name" value="PROKAR_LIPOPROTEIN"/>
    <property type="match status" value="1"/>
</dbReference>
<dbReference type="Gene3D" id="3.40.50.10360">
    <property type="entry name" value="Hypothetical protein TT1679"/>
    <property type="match status" value="1"/>
</dbReference>
<reference evidence="2" key="1">
    <citation type="submission" date="2020-08" db="EMBL/GenBank/DDBJ databases">
        <title>Genome public.</title>
        <authorList>
            <person name="Liu C."/>
            <person name="Sun Q."/>
        </authorList>
    </citation>
    <scope>NUCLEOTIDE SEQUENCE</scope>
    <source>
        <strain evidence="2">NSJ-12</strain>
    </source>
</reference>
<keyword evidence="3" id="KW-1185">Reference proteome</keyword>
<sequence>MKDLLENVYREAKIAAKELCEKAKLQPGQIVIIGCSSSEVGGEHIGTHSSPQIAQAVFKGLYEVFSKEQVYLAAQCCEHLNRAVIVEREAVPFAERVNVVPQPKAGGSFATTAYHTFKNPIAVEEICADAGLDIGGTLIGMHLKKVAVPIRLSVDHIGNAILLAARTRPKFIGGSRALYDENIL</sequence>
<name>A0A926ELU5_9FIRM</name>